<dbReference type="Proteomes" id="UP000179242">
    <property type="component" value="Unassembled WGS sequence"/>
</dbReference>
<proteinExistence type="inferred from homology"/>
<dbReference type="InterPro" id="IPR018035">
    <property type="entry name" value="Flagellar_FliH/T3SS_HrpE"/>
</dbReference>
<sequence length="225" mass="25587">MGLIKKSQIKESGEVFLEKQSFPAPEPVIEEEVPLSTYGNNEEMPAEDATYRARREAETIKQEAKRSGYEEGKRQGQAEIQQKMKEALETLNDAIKARKKIIKDAEAEILRLALKSAEQIIRSEVSLHRDVCLNIVSEAISRVSDREQVIVRVNREDAEYIKKYKDRLSGIVDGIRSFSILEDNQIEPGGCIVETNLGYIDARINTKIESIEDAFRKLSESEEEK</sequence>
<organism evidence="9 10">
    <name type="scientific">candidate division WOR-1 bacterium RIFOXYC2_FULL_46_14</name>
    <dbReference type="NCBI Taxonomy" id="1802587"/>
    <lineage>
        <taxon>Bacteria</taxon>
        <taxon>Bacillati</taxon>
        <taxon>Saganbacteria</taxon>
    </lineage>
</organism>
<evidence type="ECO:0000256" key="1">
    <source>
        <dbReference type="ARBA" id="ARBA00003041"/>
    </source>
</evidence>
<evidence type="ECO:0000256" key="7">
    <source>
        <dbReference type="SAM" id="MobiDB-lite"/>
    </source>
</evidence>
<name>A0A1F4U312_UNCSA</name>
<dbReference type="PANTHER" id="PTHR34982">
    <property type="entry name" value="YOP PROTEINS TRANSLOCATION PROTEIN L"/>
    <property type="match status" value="1"/>
</dbReference>
<feature type="region of interest" description="Disordered" evidence="7">
    <location>
        <begin position="21"/>
        <end position="78"/>
    </location>
</feature>
<evidence type="ECO:0000313" key="10">
    <source>
        <dbReference type="Proteomes" id="UP000179242"/>
    </source>
</evidence>
<dbReference type="GO" id="GO:0005829">
    <property type="term" value="C:cytosol"/>
    <property type="evidence" value="ECO:0007669"/>
    <property type="project" value="TreeGrafter"/>
</dbReference>
<accession>A0A1F4U312</accession>
<evidence type="ECO:0000256" key="2">
    <source>
        <dbReference type="ARBA" id="ARBA00006602"/>
    </source>
</evidence>
<feature type="domain" description="Flagellar assembly protein FliH/Type III secretion system HrpE" evidence="8">
    <location>
        <begin position="81"/>
        <end position="210"/>
    </location>
</feature>
<evidence type="ECO:0000259" key="8">
    <source>
        <dbReference type="Pfam" id="PF02108"/>
    </source>
</evidence>
<dbReference type="GO" id="GO:0015031">
    <property type="term" value="P:protein transport"/>
    <property type="evidence" value="ECO:0007669"/>
    <property type="project" value="UniProtKB-KW"/>
</dbReference>
<feature type="compositionally biased region" description="Basic and acidic residues" evidence="7">
    <location>
        <begin position="49"/>
        <end position="78"/>
    </location>
</feature>
<comment type="caution">
    <text evidence="9">The sequence shown here is derived from an EMBL/GenBank/DDBJ whole genome shotgun (WGS) entry which is preliminary data.</text>
</comment>
<dbReference type="PANTHER" id="PTHR34982:SF1">
    <property type="entry name" value="FLAGELLAR ASSEMBLY PROTEIN FLIH"/>
    <property type="match status" value="1"/>
</dbReference>
<keyword evidence="5" id="KW-0653">Protein transport</keyword>
<evidence type="ECO:0000313" key="9">
    <source>
        <dbReference type="EMBL" id="OGC39326.1"/>
    </source>
</evidence>
<comment type="similarity">
    <text evidence="2">Belongs to the FliH family.</text>
</comment>
<evidence type="ECO:0000256" key="4">
    <source>
        <dbReference type="ARBA" id="ARBA00022795"/>
    </source>
</evidence>
<dbReference type="AlphaFoldDB" id="A0A1F4U312"/>
<keyword evidence="4" id="KW-1005">Bacterial flagellum biogenesis</keyword>
<keyword evidence="3" id="KW-0813">Transport</keyword>
<dbReference type="GO" id="GO:0044781">
    <property type="term" value="P:bacterial-type flagellum organization"/>
    <property type="evidence" value="ECO:0007669"/>
    <property type="project" value="UniProtKB-KW"/>
</dbReference>
<evidence type="ECO:0000256" key="3">
    <source>
        <dbReference type="ARBA" id="ARBA00022448"/>
    </source>
</evidence>
<dbReference type="EMBL" id="MEUJ01000010">
    <property type="protein sequence ID" value="OGC39326.1"/>
    <property type="molecule type" value="Genomic_DNA"/>
</dbReference>
<dbReference type="Pfam" id="PF02108">
    <property type="entry name" value="FliH"/>
    <property type="match status" value="1"/>
</dbReference>
<protein>
    <recommendedName>
        <fullName evidence="8">Flagellar assembly protein FliH/Type III secretion system HrpE domain-containing protein</fullName>
    </recommendedName>
</protein>
<dbReference type="InterPro" id="IPR051472">
    <property type="entry name" value="T3SS_Stator/FliH"/>
</dbReference>
<comment type="function">
    <text evidence="1">Needed for flagellar regrowth and assembly.</text>
</comment>
<evidence type="ECO:0000256" key="6">
    <source>
        <dbReference type="ARBA" id="ARBA00023225"/>
    </source>
</evidence>
<dbReference type="SUPFAM" id="SSF160527">
    <property type="entry name" value="V-type ATPase subunit E-like"/>
    <property type="match status" value="1"/>
</dbReference>
<gene>
    <name evidence="9" type="ORF">A2438_00080</name>
</gene>
<keyword evidence="6" id="KW-1006">Bacterial flagellum protein export</keyword>
<reference evidence="9 10" key="1">
    <citation type="journal article" date="2016" name="Nat. Commun.">
        <title>Thousands of microbial genomes shed light on interconnected biogeochemical processes in an aquifer system.</title>
        <authorList>
            <person name="Anantharaman K."/>
            <person name="Brown C.T."/>
            <person name="Hug L.A."/>
            <person name="Sharon I."/>
            <person name="Castelle C.J."/>
            <person name="Probst A.J."/>
            <person name="Thomas B.C."/>
            <person name="Singh A."/>
            <person name="Wilkins M.J."/>
            <person name="Karaoz U."/>
            <person name="Brodie E.L."/>
            <person name="Williams K.H."/>
            <person name="Hubbard S.S."/>
            <person name="Banfield J.F."/>
        </authorList>
    </citation>
    <scope>NUCLEOTIDE SEQUENCE [LARGE SCALE GENOMIC DNA]</scope>
</reference>
<evidence type="ECO:0000256" key="5">
    <source>
        <dbReference type="ARBA" id="ARBA00022927"/>
    </source>
</evidence>